<keyword evidence="3" id="KW-1185">Reference proteome</keyword>
<name>A0A7M5V9C0_9CNID</name>
<sequence length="163" mass="19052">MIYILLFIIPSCILAKPNVQSLDQRERFSLQLIPKENTIFEMGGYQNQEIHKPGQISNVKREQEQPLSIAEQEILLKWFNRRKALCLCKRHNQNPETGDDMVGKTNENAWRGKRSMVCDKCWTNQQKGAKAWRGRRKAKSGSAVKRKVEVLKIPDWLQKYNIL</sequence>
<feature type="chain" id="PRO_5029790960" evidence="1">
    <location>
        <begin position="16"/>
        <end position="163"/>
    </location>
</feature>
<proteinExistence type="predicted"/>
<organism evidence="2 3">
    <name type="scientific">Clytia hemisphaerica</name>
    <dbReference type="NCBI Taxonomy" id="252671"/>
    <lineage>
        <taxon>Eukaryota</taxon>
        <taxon>Metazoa</taxon>
        <taxon>Cnidaria</taxon>
        <taxon>Hydrozoa</taxon>
        <taxon>Hydroidolina</taxon>
        <taxon>Leptothecata</taxon>
        <taxon>Obeliida</taxon>
        <taxon>Clytiidae</taxon>
        <taxon>Clytia</taxon>
    </lineage>
</organism>
<dbReference type="AlphaFoldDB" id="A0A7M5V9C0"/>
<feature type="signal peptide" evidence="1">
    <location>
        <begin position="1"/>
        <end position="15"/>
    </location>
</feature>
<keyword evidence="1" id="KW-0732">Signal</keyword>
<evidence type="ECO:0000256" key="1">
    <source>
        <dbReference type="SAM" id="SignalP"/>
    </source>
</evidence>
<reference evidence="2" key="1">
    <citation type="submission" date="2021-01" db="UniProtKB">
        <authorList>
            <consortium name="EnsemblMetazoa"/>
        </authorList>
    </citation>
    <scope>IDENTIFICATION</scope>
</reference>
<accession>A0A7M5V9C0</accession>
<dbReference type="EnsemblMetazoa" id="CLYHEMT012052.1">
    <property type="protein sequence ID" value="CLYHEMP012052.1"/>
    <property type="gene ID" value="CLYHEMG012052"/>
</dbReference>
<evidence type="ECO:0000313" key="2">
    <source>
        <dbReference type="EnsemblMetazoa" id="CLYHEMP012052.1"/>
    </source>
</evidence>
<dbReference type="Proteomes" id="UP000594262">
    <property type="component" value="Unplaced"/>
</dbReference>
<protein>
    <submittedName>
        <fullName evidence="2">Uncharacterized protein</fullName>
    </submittedName>
</protein>
<evidence type="ECO:0000313" key="3">
    <source>
        <dbReference type="Proteomes" id="UP000594262"/>
    </source>
</evidence>